<evidence type="ECO:0000313" key="2">
    <source>
        <dbReference type="Proteomes" id="UP000478052"/>
    </source>
</evidence>
<gene>
    <name evidence="1" type="ORF">FWK35_00032929</name>
</gene>
<proteinExistence type="predicted"/>
<feature type="non-terminal residue" evidence="1">
    <location>
        <position position="448"/>
    </location>
</feature>
<sequence>SAVQNLPGLITSSSTNKVFSSQPKTIGGLSYNSGLNKSLKNNDSSLRISAVNKLNDKVDVNNYDLAAGSFFDNPGEPDSLSYKLYDATASVFNFLLKDWLDVIDNSDEFAKNIKISKDCVVTVNRSITQLKELQRNQNGMKIDNLLKKFYYMFDINHMSKRDNDKSKIKDKLNEMKLTIEYDSSTKPIGECEKSELSGYVKNLKNIVIKCEHKSRNLNFIMVTNELMKGMMLLNESNNEYLKKMINALSKDYLEEVKSNQYEIISSKIDENHVKLMSNVMPIFFGILYQHILLLTKFKERILNEDEKKKIKHLNKFISNSMNIFINRFIIFGNKSEKELSNLQNIRALLAKMDGNNTEESNSNIITPEFLELTDKSISEVLGLVEETNVDNWKNTFVFKLNYDELVKQENNDFMQLLTNNSYLLYSLLGAFESQFLEGIEYKDNNINN</sequence>
<organism evidence="1 2">
    <name type="scientific">Aphis craccivora</name>
    <name type="common">Cowpea aphid</name>
    <dbReference type="NCBI Taxonomy" id="307492"/>
    <lineage>
        <taxon>Eukaryota</taxon>
        <taxon>Metazoa</taxon>
        <taxon>Ecdysozoa</taxon>
        <taxon>Arthropoda</taxon>
        <taxon>Hexapoda</taxon>
        <taxon>Insecta</taxon>
        <taxon>Pterygota</taxon>
        <taxon>Neoptera</taxon>
        <taxon>Paraneoptera</taxon>
        <taxon>Hemiptera</taxon>
        <taxon>Sternorrhyncha</taxon>
        <taxon>Aphidomorpha</taxon>
        <taxon>Aphidoidea</taxon>
        <taxon>Aphididae</taxon>
        <taxon>Aphidini</taxon>
        <taxon>Aphis</taxon>
        <taxon>Aphis</taxon>
    </lineage>
</organism>
<keyword evidence="2" id="KW-1185">Reference proteome</keyword>
<evidence type="ECO:0000313" key="1">
    <source>
        <dbReference type="EMBL" id="KAF0764807.1"/>
    </source>
</evidence>
<comment type="caution">
    <text evidence="1">The sequence shown here is derived from an EMBL/GenBank/DDBJ whole genome shotgun (WGS) entry which is preliminary data.</text>
</comment>
<accession>A0A6G0Z2E8</accession>
<dbReference type="OrthoDB" id="6626844at2759"/>
<feature type="non-terminal residue" evidence="1">
    <location>
        <position position="1"/>
    </location>
</feature>
<name>A0A6G0Z2E8_APHCR</name>
<protein>
    <submittedName>
        <fullName evidence="1">Uncharacterized protein</fullName>
    </submittedName>
</protein>
<dbReference type="Proteomes" id="UP000478052">
    <property type="component" value="Unassembled WGS sequence"/>
</dbReference>
<dbReference type="AlphaFoldDB" id="A0A6G0Z2E8"/>
<dbReference type="EMBL" id="VUJU01001548">
    <property type="protein sequence ID" value="KAF0764807.1"/>
    <property type="molecule type" value="Genomic_DNA"/>
</dbReference>
<reference evidence="1 2" key="1">
    <citation type="submission" date="2019-08" db="EMBL/GenBank/DDBJ databases">
        <title>Whole genome of Aphis craccivora.</title>
        <authorList>
            <person name="Voronova N.V."/>
            <person name="Shulinski R.S."/>
            <person name="Bandarenka Y.V."/>
            <person name="Zhorov D.G."/>
            <person name="Warner D."/>
        </authorList>
    </citation>
    <scope>NUCLEOTIDE SEQUENCE [LARGE SCALE GENOMIC DNA]</scope>
    <source>
        <strain evidence="1">180601</strain>
        <tissue evidence="1">Whole Body</tissue>
    </source>
</reference>